<reference evidence="6 7" key="1">
    <citation type="submission" date="2019-12" db="EMBL/GenBank/DDBJ databases">
        <title>Draft genome sequence of Pseudomonas otitidis recovered from a chicken carcass.</title>
        <authorList>
            <person name="Vieira T.R."/>
            <person name="Oliviera E.F.C."/>
            <person name="Silva N.M.V."/>
            <person name="Sambrano G.E."/>
            <person name="Cibulski S.P."/>
            <person name="Cardoso M.R.I."/>
        </authorList>
    </citation>
    <scope>NUCLEOTIDE SEQUENCE [LARGE SCALE GENOMIC DNA]</scope>
    <source>
        <strain evidence="6 7">25_K</strain>
    </source>
</reference>
<dbReference type="KEGG" id="poj:PtoMrB4_51730"/>
<comment type="similarity">
    <text evidence="1">Belongs to the universal stress protein A family.</text>
</comment>
<evidence type="ECO:0000259" key="4">
    <source>
        <dbReference type="Pfam" id="PF00582"/>
    </source>
</evidence>
<sequence>MFKHILITHDLSRESDLALQRAVALAHGYGARLTLLHVLEDHLPSTLQENLRDGAQKLFQQRLEQLGALDAQVLLRKGRPALQILEEVEESGADLLVIGNHHHNAPELFIGTTLERVTRHVAIPVLLVVGEKPEPYRSGVVALDFSLCACDALRAACSLLGAEGRLTAVNVMELTGRLLAKAGTAGDYVGTQRGLLERLLADELGHVKDTPSIDLQVTQGALPHALDERIAAAKPQFVALGSHSRSMVAQALLGSQALHLLQRPPCDVLIVK</sequence>
<evidence type="ECO:0000313" key="5">
    <source>
        <dbReference type="EMBL" id="BCA31196.1"/>
    </source>
</evidence>
<dbReference type="GO" id="GO:0005524">
    <property type="term" value="F:ATP binding"/>
    <property type="evidence" value="ECO:0007669"/>
    <property type="project" value="UniProtKB-KW"/>
</dbReference>
<dbReference type="PRINTS" id="PR01438">
    <property type="entry name" value="UNVRSLSTRESS"/>
</dbReference>
<evidence type="ECO:0000313" key="8">
    <source>
        <dbReference type="Proteomes" id="UP000501237"/>
    </source>
</evidence>
<keyword evidence="2" id="KW-0547">Nucleotide-binding</keyword>
<protein>
    <submittedName>
        <fullName evidence="6">Universal stress protein</fullName>
    </submittedName>
</protein>
<keyword evidence="3" id="KW-0067">ATP-binding</keyword>
<dbReference type="PANTHER" id="PTHR46268">
    <property type="entry name" value="STRESS RESPONSE PROTEIN NHAX"/>
    <property type="match status" value="1"/>
</dbReference>
<dbReference type="InterPro" id="IPR006016">
    <property type="entry name" value="UspA"/>
</dbReference>
<accession>A0A1I0UUV3</accession>
<reference evidence="5 8" key="2">
    <citation type="journal article" date="2020" name="Microbiol. Resour. Announc.">
        <title>Complete genome sequence of Pseudomonas otitidis strain MrB4, isolated from Lake Biwa in Japan.</title>
        <authorList>
            <person name="Miyazaki K."/>
            <person name="Hase E."/>
            <person name="Maruya T."/>
        </authorList>
    </citation>
    <scope>NUCLEOTIDE SEQUENCE [LARGE SCALE GENOMIC DNA]</scope>
    <source>
        <strain evidence="5 8">MrB4</strain>
    </source>
</reference>
<gene>
    <name evidence="6" type="ORF">GO594_28665</name>
    <name evidence="5" type="ORF">PtoMrB4_51730</name>
</gene>
<dbReference type="EMBL" id="AP022642">
    <property type="protein sequence ID" value="BCA31196.1"/>
    <property type="molecule type" value="Genomic_DNA"/>
</dbReference>
<feature type="domain" description="UspA" evidence="4">
    <location>
        <begin position="1"/>
        <end position="128"/>
    </location>
</feature>
<dbReference type="InterPro" id="IPR006015">
    <property type="entry name" value="Universal_stress_UspA"/>
</dbReference>
<proteinExistence type="inferred from homology"/>
<dbReference type="Proteomes" id="UP000501237">
    <property type="component" value="Chromosome"/>
</dbReference>
<name>A0A1I0UUV3_9GAMM</name>
<feature type="domain" description="UspA" evidence="4">
    <location>
        <begin position="138"/>
        <end position="272"/>
    </location>
</feature>
<dbReference type="PANTHER" id="PTHR46268:SF27">
    <property type="entry name" value="UNIVERSAL STRESS PROTEIN RV2623"/>
    <property type="match status" value="1"/>
</dbReference>
<organism evidence="6 7">
    <name type="scientific">Metapseudomonas otitidis</name>
    <dbReference type="NCBI Taxonomy" id="319939"/>
    <lineage>
        <taxon>Bacteria</taxon>
        <taxon>Pseudomonadati</taxon>
        <taxon>Pseudomonadota</taxon>
        <taxon>Gammaproteobacteria</taxon>
        <taxon>Pseudomonadales</taxon>
        <taxon>Pseudomonadaceae</taxon>
        <taxon>Metapseudomonas</taxon>
    </lineage>
</organism>
<dbReference type="InterPro" id="IPR014729">
    <property type="entry name" value="Rossmann-like_a/b/a_fold"/>
</dbReference>
<dbReference type="Gene3D" id="3.40.50.620">
    <property type="entry name" value="HUPs"/>
    <property type="match status" value="2"/>
</dbReference>
<dbReference type="AlphaFoldDB" id="A0A1I0UUV3"/>
<dbReference type="GeneID" id="57400401"/>
<dbReference type="STRING" id="319939.SAMN05216263_13211"/>
<evidence type="ECO:0000256" key="1">
    <source>
        <dbReference type="ARBA" id="ARBA00008791"/>
    </source>
</evidence>
<dbReference type="EMBL" id="WTFN01000135">
    <property type="protein sequence ID" value="MWK59975.1"/>
    <property type="molecule type" value="Genomic_DNA"/>
</dbReference>
<dbReference type="RefSeq" id="WP_044400613.1">
    <property type="nucleotide sequence ID" value="NZ_AP022642.1"/>
</dbReference>
<evidence type="ECO:0000256" key="2">
    <source>
        <dbReference type="ARBA" id="ARBA00022741"/>
    </source>
</evidence>
<evidence type="ECO:0000313" key="7">
    <source>
        <dbReference type="Proteomes" id="UP000461288"/>
    </source>
</evidence>
<evidence type="ECO:0000313" key="6">
    <source>
        <dbReference type="EMBL" id="MWK59975.1"/>
    </source>
</evidence>
<dbReference type="Pfam" id="PF00582">
    <property type="entry name" value="Usp"/>
    <property type="match status" value="2"/>
</dbReference>
<dbReference type="SUPFAM" id="SSF52402">
    <property type="entry name" value="Adenine nucleotide alpha hydrolases-like"/>
    <property type="match status" value="2"/>
</dbReference>
<dbReference type="CDD" id="cd00293">
    <property type="entry name" value="USP-like"/>
    <property type="match status" value="2"/>
</dbReference>
<evidence type="ECO:0000256" key="3">
    <source>
        <dbReference type="ARBA" id="ARBA00022840"/>
    </source>
</evidence>
<dbReference type="Proteomes" id="UP000461288">
    <property type="component" value="Unassembled WGS sequence"/>
</dbReference>